<evidence type="ECO:0000313" key="2">
    <source>
        <dbReference type="Proteomes" id="UP000260721"/>
    </source>
</evidence>
<reference evidence="1 2" key="1">
    <citation type="submission" date="2018-08" db="EMBL/GenBank/DDBJ databases">
        <title>A genome reference for cultivated species of the human gut microbiota.</title>
        <authorList>
            <person name="Zou Y."/>
            <person name="Xue W."/>
            <person name="Luo G."/>
        </authorList>
    </citation>
    <scope>NUCLEOTIDE SEQUENCE [LARGE SCALE GENOMIC DNA]</scope>
    <source>
        <strain evidence="1 2">TF08-11</strain>
    </source>
</reference>
<dbReference type="SUPFAM" id="SSF53474">
    <property type="entry name" value="alpha/beta-Hydrolases"/>
    <property type="match status" value="1"/>
</dbReference>
<accession>A0A3E3E9V8</accession>
<dbReference type="STRING" id="1123313.GCA_000420345_01094"/>
<sequence length="383" mass="44647">MKNEVSDMENMLNYVHLRKDIPFSFRPLNWVDLLILNELSYVDWTHIVQKEPVCLPQACQSYFKMHTEQEIEQRFCFSRNIPNLVMDLQDTTRYQNVRITYYQEVYDEEKMIQFGAMSFLIPDGTILISFRGTDGTMTGWKENMRMTYTDELPCHKLALAFLEQVLDSIPETTSFFGLVKKKVYPKIYVSGHSKGGNLAMYAALKTTQYADVITKVLAFDAPGFRSSFIDSIKDNPVLKKITNYKPKDSIIGCLLEHNEKEVVLDAEESGLLQHDTFSWKITTDSYLPLKELSITSKETLQLVDRLLLSKSDEEKKEYIDLIFSIMDRLDITNVSNLSEISLKQVMLGFLELKNMSNDERKFIFDIVNFIRMQTYSWMKTQKK</sequence>
<organism evidence="1 2">
    <name type="scientific">Faecalicoccus pleomorphus</name>
    <dbReference type="NCBI Taxonomy" id="1323"/>
    <lineage>
        <taxon>Bacteria</taxon>
        <taxon>Bacillati</taxon>
        <taxon>Bacillota</taxon>
        <taxon>Erysipelotrichia</taxon>
        <taxon>Erysipelotrichales</taxon>
        <taxon>Erysipelotrichaceae</taxon>
        <taxon>Faecalicoccus</taxon>
    </lineage>
</organism>
<evidence type="ECO:0000313" key="1">
    <source>
        <dbReference type="EMBL" id="RGD78391.1"/>
    </source>
</evidence>
<protein>
    <submittedName>
        <fullName evidence="1">DUF2974 domain-containing protein</fullName>
    </submittedName>
</protein>
<comment type="caution">
    <text evidence="1">The sequence shown here is derived from an EMBL/GenBank/DDBJ whole genome shotgun (WGS) entry which is preliminary data.</text>
</comment>
<dbReference type="AlphaFoldDB" id="A0A3E3E9V8"/>
<name>A0A3E3E9V8_9FIRM</name>
<gene>
    <name evidence="1" type="ORF">DXC78_00745</name>
</gene>
<dbReference type="InterPro" id="IPR024499">
    <property type="entry name" value="Mbeg1-like"/>
</dbReference>
<dbReference type="InterPro" id="IPR029058">
    <property type="entry name" value="AB_hydrolase_fold"/>
</dbReference>
<dbReference type="EMBL" id="QUSK01000001">
    <property type="protein sequence ID" value="RGD78391.1"/>
    <property type="molecule type" value="Genomic_DNA"/>
</dbReference>
<dbReference type="Gene3D" id="3.40.50.1820">
    <property type="entry name" value="alpha/beta hydrolase"/>
    <property type="match status" value="1"/>
</dbReference>
<dbReference type="Proteomes" id="UP000260721">
    <property type="component" value="Unassembled WGS sequence"/>
</dbReference>
<dbReference type="Pfam" id="PF11187">
    <property type="entry name" value="Mbeg1-like"/>
    <property type="match status" value="1"/>
</dbReference>
<dbReference type="RefSeq" id="WP_117445248.1">
    <property type="nucleotide sequence ID" value="NZ_CALCIP010000015.1"/>
</dbReference>
<proteinExistence type="predicted"/>